<evidence type="ECO:0000313" key="6">
    <source>
        <dbReference type="EMBL" id="KAK1744686.1"/>
    </source>
</evidence>
<dbReference type="Gene3D" id="1.20.920.10">
    <property type="entry name" value="Bromodomain-like"/>
    <property type="match status" value="1"/>
</dbReference>
<feature type="compositionally biased region" description="Basic and acidic residues" evidence="4">
    <location>
        <begin position="820"/>
        <end position="832"/>
    </location>
</feature>
<feature type="region of interest" description="Disordered" evidence="4">
    <location>
        <begin position="1100"/>
        <end position="1127"/>
    </location>
</feature>
<dbReference type="InterPro" id="IPR036427">
    <property type="entry name" value="Bromodomain-like_sf"/>
</dbReference>
<sequence>MWPGGGQPGDNGDASDAFRRSSIGSSPTDNSSPQDAAAAAAFAARMALANAYDTSAPTAGAGGPAYFDMYGADYHARFRELEYLQQQRQMHEQQQAYENEARSRMLEQAAHNRIQEFERRRMQMELMNEMHMREAEYNATRGGFGAPPQPQQGQHPSLSYSDFAREDPNNFEVIARETSSNNTSSHQQDEKSLSTSAEKVDPPETNGGVDKKPISPSKTPASVKSNKDIIKANTPKSAPKKRKTPAKKASESGKTKKSRASTGRKSTKSSDTTASVLRRKPGVPSLDDSVPDITDAEYENVQALMTEFCKVPFLAEFSRPVSLLHPEMITLYSKIVHHPMDLGHVCRAIRRREYKNTRAIQLDVWRVFSNCINFHTHPSNKDNAIPSFISIANHLLDFFNNLWIEFMLPSDSPPRPPGTARISYVHATYQKRLEVRKQRLLQLSSTVLSSKCLQKVVNELDKLLSSGGLVDKLDSSAVLGDVNNASGDVLVFIHSVKQFTINIGQKLQSQDDYTVLELHRDLKKCYTEDVFEDDLLKKMKIGLRIDRILGKVLAPVHEVNCRGVNQSSIWGCMAAAIWARESRHKPYWPAIVLGILAPEEQKEDWHKALTERNENRLPEKLLDDLRAAKKRAESGLTKKNSDQMSYFLVEFMGSHEFIWVKENAILENFDPNDDPNVAHAAGNITKKKRSTSYNAAQMDSALEEGKWALEEFEAYLNDTCGDQSDDEDEDNDAGYTYDVLCQTDEEAEALDEIDLEHENESDIEEQSEMLASEGYLDFSIAGRKLAKQRTTARKKQNAALAKKEKEKKAKGATSVATKTPSDDKRGQREVEARRKKRSRDHEKSLKDLERKAKKRDLAAEKKISSNEVRNKKGRAENIVKSFLLRKSMDDKNFNGPLFGPGTSIDPSGLLGMALAFRAAAGEIPFEDSNGKPFVENSWEKIDADEPRESSERCKRLEEQIGLIEEEIARVNAATERRLALTKEAEKHRDAARAKIFSEGDTARSVDVKVRARKGKAGRKSSDAGDSRPPSMPTEGAMDELDNVKSEVDSKIKVEAEEGKVGDAVEAKVDTMDTKNGEVATDMKREEVTAKDVDMAVESTKMDVEPIKEENVQISGGTTTDALPTSES</sequence>
<dbReference type="SMART" id="SM00297">
    <property type="entry name" value="BROMO"/>
    <property type="match status" value="1"/>
</dbReference>
<evidence type="ECO:0000259" key="5">
    <source>
        <dbReference type="PROSITE" id="PS50014"/>
    </source>
</evidence>
<protein>
    <recommendedName>
        <fullName evidence="5">Bromo domain-containing protein</fullName>
    </recommendedName>
</protein>
<reference evidence="6" key="1">
    <citation type="submission" date="2023-06" db="EMBL/GenBank/DDBJ databases">
        <title>Survivors Of The Sea: Transcriptome response of Skeletonema marinoi to long-term dormancy.</title>
        <authorList>
            <person name="Pinder M.I.M."/>
            <person name="Kourtchenko O."/>
            <person name="Robertson E.K."/>
            <person name="Larsson T."/>
            <person name="Maumus F."/>
            <person name="Osuna-Cruz C.M."/>
            <person name="Vancaester E."/>
            <person name="Stenow R."/>
            <person name="Vandepoele K."/>
            <person name="Ploug H."/>
            <person name="Bruchert V."/>
            <person name="Godhe A."/>
            <person name="Topel M."/>
        </authorList>
    </citation>
    <scope>NUCLEOTIDE SEQUENCE</scope>
    <source>
        <strain evidence="6">R05AC</strain>
    </source>
</reference>
<dbReference type="PROSITE" id="PS50014">
    <property type="entry name" value="BROMODOMAIN_2"/>
    <property type="match status" value="1"/>
</dbReference>
<evidence type="ECO:0000256" key="3">
    <source>
        <dbReference type="SAM" id="Coils"/>
    </source>
</evidence>
<proteinExistence type="predicted"/>
<feature type="coiled-coil region" evidence="3">
    <location>
        <begin position="953"/>
        <end position="990"/>
    </location>
</feature>
<dbReference type="InterPro" id="IPR001487">
    <property type="entry name" value="Bromodomain"/>
</dbReference>
<feature type="compositionally biased region" description="Basic and acidic residues" evidence="4">
    <location>
        <begin position="1100"/>
        <end position="1110"/>
    </location>
</feature>
<name>A0AAD9DEG6_9STRA</name>
<feature type="compositionally biased region" description="Basic and acidic residues" evidence="4">
    <location>
        <begin position="839"/>
        <end position="871"/>
    </location>
</feature>
<feature type="region of interest" description="Disordered" evidence="4">
    <location>
        <begin position="1"/>
        <end position="38"/>
    </location>
</feature>
<feature type="region of interest" description="Disordered" evidence="4">
    <location>
        <begin position="140"/>
        <end position="164"/>
    </location>
</feature>
<feature type="compositionally biased region" description="Polar residues" evidence="4">
    <location>
        <begin position="22"/>
        <end position="34"/>
    </location>
</feature>
<keyword evidence="3" id="KW-0175">Coiled coil</keyword>
<dbReference type="AlphaFoldDB" id="A0AAD9DEG6"/>
<dbReference type="Pfam" id="PF00439">
    <property type="entry name" value="Bromodomain"/>
    <property type="match status" value="1"/>
</dbReference>
<feature type="compositionally biased region" description="Polar residues" evidence="4">
    <location>
        <begin position="177"/>
        <end position="186"/>
    </location>
</feature>
<feature type="compositionally biased region" description="Basic and acidic residues" evidence="4">
    <location>
        <begin position="187"/>
        <end position="202"/>
    </location>
</feature>
<keyword evidence="7" id="KW-1185">Reference proteome</keyword>
<dbReference type="Gene3D" id="2.30.30.140">
    <property type="match status" value="1"/>
</dbReference>
<comment type="caution">
    <text evidence="6">The sequence shown here is derived from an EMBL/GenBank/DDBJ whole genome shotgun (WGS) entry which is preliminary data.</text>
</comment>
<dbReference type="SUPFAM" id="SSF47370">
    <property type="entry name" value="Bromodomain"/>
    <property type="match status" value="1"/>
</dbReference>
<feature type="compositionally biased region" description="Polar residues" evidence="4">
    <location>
        <begin position="260"/>
        <end position="275"/>
    </location>
</feature>
<feature type="region of interest" description="Disordered" evidence="4">
    <location>
        <begin position="787"/>
        <end position="871"/>
    </location>
</feature>
<evidence type="ECO:0000256" key="4">
    <source>
        <dbReference type="SAM" id="MobiDB-lite"/>
    </source>
</evidence>
<feature type="compositionally biased region" description="Basic residues" evidence="4">
    <location>
        <begin position="787"/>
        <end position="796"/>
    </location>
</feature>
<organism evidence="6 7">
    <name type="scientific">Skeletonema marinoi</name>
    <dbReference type="NCBI Taxonomy" id="267567"/>
    <lineage>
        <taxon>Eukaryota</taxon>
        <taxon>Sar</taxon>
        <taxon>Stramenopiles</taxon>
        <taxon>Ochrophyta</taxon>
        <taxon>Bacillariophyta</taxon>
        <taxon>Coscinodiscophyceae</taxon>
        <taxon>Thalassiosirophycidae</taxon>
        <taxon>Thalassiosirales</taxon>
        <taxon>Skeletonemataceae</taxon>
        <taxon>Skeletonema</taxon>
        <taxon>Skeletonema marinoi-dohrnii complex</taxon>
    </lineage>
</organism>
<dbReference type="CDD" id="cd04369">
    <property type="entry name" value="Bromodomain"/>
    <property type="match status" value="1"/>
</dbReference>
<evidence type="ECO:0000256" key="1">
    <source>
        <dbReference type="ARBA" id="ARBA00023117"/>
    </source>
</evidence>
<dbReference type="Proteomes" id="UP001224775">
    <property type="component" value="Unassembled WGS sequence"/>
</dbReference>
<gene>
    <name evidence="6" type="ORF">QTG54_003977</name>
</gene>
<evidence type="ECO:0000313" key="7">
    <source>
        <dbReference type="Proteomes" id="UP001224775"/>
    </source>
</evidence>
<accession>A0AAD9DEG6</accession>
<feature type="region of interest" description="Disordered" evidence="4">
    <location>
        <begin position="1006"/>
        <end position="1042"/>
    </location>
</feature>
<feature type="region of interest" description="Disordered" evidence="4">
    <location>
        <begin position="177"/>
        <end position="291"/>
    </location>
</feature>
<feature type="domain" description="Bromo" evidence="5">
    <location>
        <begin position="309"/>
        <end position="382"/>
    </location>
</feature>
<feature type="compositionally biased region" description="Polar residues" evidence="4">
    <location>
        <begin position="1111"/>
        <end position="1127"/>
    </location>
</feature>
<evidence type="ECO:0000256" key="2">
    <source>
        <dbReference type="PROSITE-ProRule" id="PRU00035"/>
    </source>
</evidence>
<keyword evidence="1 2" id="KW-0103">Bromodomain</keyword>
<dbReference type="EMBL" id="JATAAI010000006">
    <property type="protein sequence ID" value="KAK1744686.1"/>
    <property type="molecule type" value="Genomic_DNA"/>
</dbReference>